<evidence type="ECO:0008006" key="2">
    <source>
        <dbReference type="Google" id="ProtNLM"/>
    </source>
</evidence>
<proteinExistence type="predicted"/>
<dbReference type="PANTHER" id="PTHR19446">
    <property type="entry name" value="REVERSE TRANSCRIPTASES"/>
    <property type="match status" value="1"/>
</dbReference>
<name>A0AAW2L6E3_9LAMI</name>
<comment type="caution">
    <text evidence="1">The sequence shown here is derived from an EMBL/GenBank/DDBJ whole genome shotgun (WGS) entry which is preliminary data.</text>
</comment>
<sequence>MMASVALVAVEESVAVMAVVDSELYLRLAGNKIFVSAELIQASGTFLSTRNRLVKHLGTATRKEEESLERHRKGQNIGDISLRKSAKKEARNRKKERIRKDCLSSDCSLQLGNMKLESLVIADQHASFAAISEWLLRIRKSKEPVLLRPLLPTIIQELEGLLIACESEALDHTNSLWTTSPTRRDILEAKKAVKTLLRFQSQFRKADRLIGLTRGLNRSAIVTALPAQVIIPSPGSLPTSQLLFYSEEGSDDRNVVKEDEEPTTYALALYLPYPPPSLLGMRKEEGDVRISSNWRNWNWKKLPLALLPLMLKSLPVLIVQSSKLKRPAVVAVVKKTFEEGRIPDNMNNILITLIPKQEKPATLAQCRPIPLCNVIYKVIAKVAENERKKGGMAIKVDLEKAYDRVRCDFLHSVLVERGFSNKWVSPLMSCVTASSLSVLWNGERTAAFTLGRGLIGVALDVIKVPSSEGAKEWLFSCTLMNRGIAYRLSFASVLIHPRNELPKPMDYKEKIEPCPATAADSIADGLGKNLSFDASDSTSRQPSF</sequence>
<organism evidence="1">
    <name type="scientific">Sesamum calycinum</name>
    <dbReference type="NCBI Taxonomy" id="2727403"/>
    <lineage>
        <taxon>Eukaryota</taxon>
        <taxon>Viridiplantae</taxon>
        <taxon>Streptophyta</taxon>
        <taxon>Embryophyta</taxon>
        <taxon>Tracheophyta</taxon>
        <taxon>Spermatophyta</taxon>
        <taxon>Magnoliopsida</taxon>
        <taxon>eudicotyledons</taxon>
        <taxon>Gunneridae</taxon>
        <taxon>Pentapetalae</taxon>
        <taxon>asterids</taxon>
        <taxon>lamiids</taxon>
        <taxon>Lamiales</taxon>
        <taxon>Pedaliaceae</taxon>
        <taxon>Sesamum</taxon>
    </lineage>
</organism>
<accession>A0AAW2L6E3</accession>
<gene>
    <name evidence="1" type="ORF">Scaly_2909000</name>
</gene>
<dbReference type="AlphaFoldDB" id="A0AAW2L6E3"/>
<reference evidence="1" key="1">
    <citation type="submission" date="2020-06" db="EMBL/GenBank/DDBJ databases">
        <authorList>
            <person name="Li T."/>
            <person name="Hu X."/>
            <person name="Zhang T."/>
            <person name="Song X."/>
            <person name="Zhang H."/>
            <person name="Dai N."/>
            <person name="Sheng W."/>
            <person name="Hou X."/>
            <person name="Wei L."/>
        </authorList>
    </citation>
    <scope>NUCLEOTIDE SEQUENCE</scope>
    <source>
        <strain evidence="1">KEN8</strain>
        <tissue evidence="1">Leaf</tissue>
    </source>
</reference>
<dbReference type="EMBL" id="JACGWM010000135">
    <property type="protein sequence ID" value="KAL0313701.1"/>
    <property type="molecule type" value="Genomic_DNA"/>
</dbReference>
<reference evidence="1" key="2">
    <citation type="journal article" date="2024" name="Plant">
        <title>Genomic evolution and insights into agronomic trait innovations of Sesamum species.</title>
        <authorList>
            <person name="Miao H."/>
            <person name="Wang L."/>
            <person name="Qu L."/>
            <person name="Liu H."/>
            <person name="Sun Y."/>
            <person name="Le M."/>
            <person name="Wang Q."/>
            <person name="Wei S."/>
            <person name="Zheng Y."/>
            <person name="Lin W."/>
            <person name="Duan Y."/>
            <person name="Cao H."/>
            <person name="Xiong S."/>
            <person name="Wang X."/>
            <person name="Wei L."/>
            <person name="Li C."/>
            <person name="Ma Q."/>
            <person name="Ju M."/>
            <person name="Zhao R."/>
            <person name="Li G."/>
            <person name="Mu C."/>
            <person name="Tian Q."/>
            <person name="Mei H."/>
            <person name="Zhang T."/>
            <person name="Gao T."/>
            <person name="Zhang H."/>
        </authorList>
    </citation>
    <scope>NUCLEOTIDE SEQUENCE</scope>
    <source>
        <strain evidence="1">KEN8</strain>
    </source>
</reference>
<protein>
    <recommendedName>
        <fullName evidence="2">Reverse transcriptase domain-containing protein</fullName>
    </recommendedName>
</protein>
<evidence type="ECO:0000313" key="1">
    <source>
        <dbReference type="EMBL" id="KAL0313701.1"/>
    </source>
</evidence>